<name>A0A6C0DB16_9ZZZZ</name>
<evidence type="ECO:0000313" key="2">
    <source>
        <dbReference type="EMBL" id="QHT13603.1"/>
    </source>
</evidence>
<keyword evidence="1" id="KW-1133">Transmembrane helix</keyword>
<proteinExistence type="predicted"/>
<reference evidence="2" key="1">
    <citation type="journal article" date="2020" name="Nature">
        <title>Giant virus diversity and host interactions through global metagenomics.</title>
        <authorList>
            <person name="Schulz F."/>
            <person name="Roux S."/>
            <person name="Paez-Espino D."/>
            <person name="Jungbluth S."/>
            <person name="Walsh D.A."/>
            <person name="Denef V.J."/>
            <person name="McMahon K.D."/>
            <person name="Konstantinidis K.T."/>
            <person name="Eloe-Fadrosh E.A."/>
            <person name="Kyrpides N.C."/>
            <person name="Woyke T."/>
        </authorList>
    </citation>
    <scope>NUCLEOTIDE SEQUENCE</scope>
    <source>
        <strain evidence="2">GVMAG-M-3300023174-132</strain>
    </source>
</reference>
<dbReference type="AlphaFoldDB" id="A0A6C0DB16"/>
<protein>
    <submittedName>
        <fullName evidence="2">Uncharacterized protein</fullName>
    </submittedName>
</protein>
<keyword evidence="1" id="KW-0472">Membrane</keyword>
<feature type="transmembrane region" description="Helical" evidence="1">
    <location>
        <begin position="6"/>
        <end position="26"/>
    </location>
</feature>
<keyword evidence="1" id="KW-0812">Transmembrane</keyword>
<evidence type="ECO:0000256" key="1">
    <source>
        <dbReference type="SAM" id="Phobius"/>
    </source>
</evidence>
<accession>A0A6C0DB16</accession>
<sequence length="77" mass="8802">MKFFNHLQLLPLLLGLGFGMFFVYVLKPSPVVVYKYPTVENAGKVVYQDRNDVCFKYHADTVDCDKNEGKIAAFPLQ</sequence>
<organism evidence="2">
    <name type="scientific">viral metagenome</name>
    <dbReference type="NCBI Taxonomy" id="1070528"/>
    <lineage>
        <taxon>unclassified sequences</taxon>
        <taxon>metagenomes</taxon>
        <taxon>organismal metagenomes</taxon>
    </lineage>
</organism>
<dbReference type="EMBL" id="MN739575">
    <property type="protein sequence ID" value="QHT13603.1"/>
    <property type="molecule type" value="Genomic_DNA"/>
</dbReference>